<dbReference type="EMBL" id="UAVU01000008">
    <property type="protein sequence ID" value="SQC91456.1"/>
    <property type="molecule type" value="Genomic_DNA"/>
</dbReference>
<sequence>MPPQLNGQTLLVTATDAATNTSLPATVVAQDHTPPVAPTNLLVNEDGTVLTGKAEAGSTVKVTDALGNPLGQAIAGPDGSFTITLTTPQANGQHLEVNATDAAGNIGPNAPVTAPDITPPNIPLIGSVVDNVPEHTGNLNNGDLTNDDKPTISGTAEG</sequence>
<accession>A0A2X3IWA5</accession>
<protein>
    <recommendedName>
        <fullName evidence="2">Bacterial Ig domain-containing protein</fullName>
    </recommendedName>
</protein>
<dbReference type="InterPro" id="IPR041498">
    <property type="entry name" value="Big_6"/>
</dbReference>
<dbReference type="Pfam" id="PF17936">
    <property type="entry name" value="Big_6"/>
    <property type="match status" value="1"/>
</dbReference>
<evidence type="ECO:0000313" key="4">
    <source>
        <dbReference type="Proteomes" id="UP000251197"/>
    </source>
</evidence>
<dbReference type="Proteomes" id="UP000251197">
    <property type="component" value="Unassembled WGS sequence"/>
</dbReference>
<dbReference type="Gene3D" id="3.30.420.430">
    <property type="match status" value="1"/>
</dbReference>
<proteinExistence type="predicted"/>
<evidence type="ECO:0000256" key="1">
    <source>
        <dbReference type="SAM" id="MobiDB-lite"/>
    </source>
</evidence>
<gene>
    <name evidence="3" type="ORF">NCTC12120_04617</name>
</gene>
<organism evidence="3 4">
    <name type="scientific">Cedecea neteri</name>
    <dbReference type="NCBI Taxonomy" id="158822"/>
    <lineage>
        <taxon>Bacteria</taxon>
        <taxon>Pseudomonadati</taxon>
        <taxon>Pseudomonadota</taxon>
        <taxon>Gammaproteobacteria</taxon>
        <taxon>Enterobacterales</taxon>
        <taxon>Enterobacteriaceae</taxon>
        <taxon>Cedecea</taxon>
    </lineage>
</organism>
<dbReference type="NCBIfam" id="NF033510">
    <property type="entry name" value="Ca_tandemer"/>
    <property type="match status" value="1"/>
</dbReference>
<evidence type="ECO:0000259" key="2">
    <source>
        <dbReference type="Pfam" id="PF17936"/>
    </source>
</evidence>
<dbReference type="AlphaFoldDB" id="A0A2X3IWA5"/>
<feature type="domain" description="Bacterial Ig" evidence="2">
    <location>
        <begin position="35"/>
        <end position="116"/>
    </location>
</feature>
<reference evidence="3 4" key="1">
    <citation type="submission" date="2018-06" db="EMBL/GenBank/DDBJ databases">
        <authorList>
            <consortium name="Pathogen Informatics"/>
            <person name="Doyle S."/>
        </authorList>
    </citation>
    <scope>NUCLEOTIDE SEQUENCE [LARGE SCALE GENOMIC DNA]</scope>
    <source>
        <strain evidence="3 4">NCTC12120</strain>
    </source>
</reference>
<feature type="region of interest" description="Disordered" evidence="1">
    <location>
        <begin position="133"/>
        <end position="158"/>
    </location>
</feature>
<name>A0A2X3IWA5_9ENTR</name>
<evidence type="ECO:0000313" key="3">
    <source>
        <dbReference type="EMBL" id="SQC91456.1"/>
    </source>
</evidence>